<protein>
    <submittedName>
        <fullName evidence="2">Uncharacterized protein</fullName>
    </submittedName>
</protein>
<keyword evidence="1" id="KW-0472">Membrane</keyword>
<proteinExistence type="predicted"/>
<name>A0A0L6UZM5_9BASI</name>
<sequence length="393" mass="45098">MFFNMIYFCIFCTLIINIISCAWYHWNQLLELYLLIMFIFSISKRNPNPFCSFCSSFHPSHLVSASTKSPPSPSQTAALPAVERKTVGGQLRVLLHCFQTLPFTTHFCCNLERDSEYFAMNDIYNKSHAPPMFPHPYSSLLPAFPRTSTPRHHHICLQPQALCFPNPELLSATPPDSENLSSAVLSGKTLLQCPKPPMTASPSFPSPPILAPPLTKVEHMPCHQPQLLLRPTAAALPIKTPHQDLHPQDPIKEKNNIIPHRITWTGYQVLKAEYQMGKRVSQCIYMFLPKLSFISDKSKMRRHRCAAGKERDFIFLPFFFLKKRRGEGERPDRSHLHKVTCQLGREEDEEARVARSMRRSTSTSLFKMIERSASTFFLRACRLKKKTTRPIRT</sequence>
<feature type="transmembrane region" description="Helical" evidence="1">
    <location>
        <begin position="7"/>
        <end position="26"/>
    </location>
</feature>
<keyword evidence="1" id="KW-0812">Transmembrane</keyword>
<dbReference type="EMBL" id="LAVV01008056">
    <property type="protein sequence ID" value="KNZ53929.1"/>
    <property type="molecule type" value="Genomic_DNA"/>
</dbReference>
<reference evidence="2 3" key="1">
    <citation type="submission" date="2015-08" db="EMBL/GenBank/DDBJ databases">
        <title>Next Generation Sequencing and Analysis of the Genome of Puccinia sorghi L Schw, the Causal Agent of Maize Common Rust.</title>
        <authorList>
            <person name="Rochi L."/>
            <person name="Burguener G."/>
            <person name="Darino M."/>
            <person name="Turjanski A."/>
            <person name="Kreff E."/>
            <person name="Dieguez M.J."/>
            <person name="Sacco F."/>
        </authorList>
    </citation>
    <scope>NUCLEOTIDE SEQUENCE [LARGE SCALE GENOMIC DNA]</scope>
    <source>
        <strain evidence="2 3">RO10H11247</strain>
    </source>
</reference>
<comment type="caution">
    <text evidence="2">The sequence shown here is derived from an EMBL/GenBank/DDBJ whole genome shotgun (WGS) entry which is preliminary data.</text>
</comment>
<dbReference type="VEuPathDB" id="FungiDB:VP01_3099g1"/>
<evidence type="ECO:0000256" key="1">
    <source>
        <dbReference type="SAM" id="Phobius"/>
    </source>
</evidence>
<accession>A0A0L6UZM5</accession>
<dbReference type="AlphaFoldDB" id="A0A0L6UZM5"/>
<organism evidence="2 3">
    <name type="scientific">Puccinia sorghi</name>
    <dbReference type="NCBI Taxonomy" id="27349"/>
    <lineage>
        <taxon>Eukaryota</taxon>
        <taxon>Fungi</taxon>
        <taxon>Dikarya</taxon>
        <taxon>Basidiomycota</taxon>
        <taxon>Pucciniomycotina</taxon>
        <taxon>Pucciniomycetes</taxon>
        <taxon>Pucciniales</taxon>
        <taxon>Pucciniaceae</taxon>
        <taxon>Puccinia</taxon>
    </lineage>
</organism>
<evidence type="ECO:0000313" key="3">
    <source>
        <dbReference type="Proteomes" id="UP000037035"/>
    </source>
</evidence>
<gene>
    <name evidence="2" type="ORF">VP01_3099g1</name>
</gene>
<keyword evidence="1" id="KW-1133">Transmembrane helix</keyword>
<keyword evidence="3" id="KW-1185">Reference proteome</keyword>
<evidence type="ECO:0000313" key="2">
    <source>
        <dbReference type="EMBL" id="KNZ53929.1"/>
    </source>
</evidence>
<dbReference type="Proteomes" id="UP000037035">
    <property type="component" value="Unassembled WGS sequence"/>
</dbReference>